<evidence type="ECO:0000256" key="1">
    <source>
        <dbReference type="SAM" id="Coils"/>
    </source>
</evidence>
<dbReference type="RefSeq" id="WP_019687656.1">
    <property type="nucleotide sequence ID" value="NZ_CP036496.1"/>
</dbReference>
<dbReference type="AlphaFoldDB" id="A0A378Y0M5"/>
<protein>
    <submittedName>
        <fullName evidence="2">Uncharacterized protein</fullName>
    </submittedName>
</protein>
<dbReference type="Proteomes" id="UP000254400">
    <property type="component" value="Unassembled WGS sequence"/>
</dbReference>
<evidence type="ECO:0000313" key="3">
    <source>
        <dbReference type="Proteomes" id="UP000254400"/>
    </source>
</evidence>
<name>A0A378Y0M5_PAEPO</name>
<proteinExistence type="predicted"/>
<organism evidence="2 3">
    <name type="scientific">Paenibacillus polymyxa</name>
    <name type="common">Bacillus polymyxa</name>
    <dbReference type="NCBI Taxonomy" id="1406"/>
    <lineage>
        <taxon>Bacteria</taxon>
        <taxon>Bacillati</taxon>
        <taxon>Bacillota</taxon>
        <taxon>Bacilli</taxon>
        <taxon>Bacillales</taxon>
        <taxon>Paenibacillaceae</taxon>
        <taxon>Paenibacillus</taxon>
    </lineage>
</organism>
<accession>A0A378Y0M5</accession>
<dbReference type="GeneID" id="93346489"/>
<reference evidence="2 3" key="1">
    <citation type="submission" date="2018-06" db="EMBL/GenBank/DDBJ databases">
        <authorList>
            <consortium name="Pathogen Informatics"/>
            <person name="Doyle S."/>
        </authorList>
    </citation>
    <scope>NUCLEOTIDE SEQUENCE [LARGE SCALE GENOMIC DNA]</scope>
    <source>
        <strain evidence="2 3">NCTC10343</strain>
    </source>
</reference>
<dbReference type="EMBL" id="UGSC01000001">
    <property type="protein sequence ID" value="SUA70263.1"/>
    <property type="molecule type" value="Genomic_DNA"/>
</dbReference>
<sequence>MSWRNKVVGNTPKVELHSITSLVAGTYKTGKTRLWKELTEMHYKNPVEETLLIAWEPGFETWELEENVLPIFEEGSDEDAWKQWEFFKKDVVPGLVQEAKENKKVKLIGFDTADRCIDAATAWLLKDRAKKYGVARLVSLQELTEASKGAENGYTALYDEMKKPIDALKAAKYGIMAMAWTKEKETTLYNGMKYNSVELMMHQTGRKIFESQARLICCLFNEVVVTDKAGSEVSENVKTKAGKEKGHNFHETRTVMVFRPTEYISIAGGSYTDLPEEPVEYSAENFMKVFEKAVKGQLKKTKKNIEELKVEQEQERNEQAKEFATQEVEKLNAEDLINQINQQKERYTNDQLTKYIVPEFKKILGTAAYPTVSDVDGLTEALKLITEFQLPA</sequence>
<feature type="coiled-coil region" evidence="1">
    <location>
        <begin position="291"/>
        <end position="350"/>
    </location>
</feature>
<evidence type="ECO:0000313" key="2">
    <source>
        <dbReference type="EMBL" id="SUA70263.1"/>
    </source>
</evidence>
<gene>
    <name evidence="2" type="ORF">NCTC10343_03133</name>
</gene>
<keyword evidence="1" id="KW-0175">Coiled coil</keyword>
<dbReference type="Pfam" id="PF13479">
    <property type="entry name" value="AAA_24"/>
    <property type="match status" value="1"/>
</dbReference>